<protein>
    <recommendedName>
        <fullName evidence="3">ATPase</fullName>
    </recommendedName>
</protein>
<sequence length="60" mass="6699">MSNSQPIAIIGVRRTLPITQEQAWAYIISSEGLSSWLGDLPLLHNGGLFFEAVKLFLKRN</sequence>
<dbReference type="Proteomes" id="UP001596047">
    <property type="component" value="Unassembled WGS sequence"/>
</dbReference>
<comment type="caution">
    <text evidence="1">The sequence shown here is derived from an EMBL/GenBank/DDBJ whole genome shotgun (WGS) entry which is preliminary data.</text>
</comment>
<gene>
    <name evidence="1" type="ORF">ACFPYJ_30635</name>
</gene>
<reference evidence="2" key="1">
    <citation type="journal article" date="2019" name="Int. J. Syst. Evol. Microbiol.">
        <title>The Global Catalogue of Microorganisms (GCM) 10K type strain sequencing project: providing services to taxonomists for standard genome sequencing and annotation.</title>
        <authorList>
            <consortium name="The Broad Institute Genomics Platform"/>
            <consortium name="The Broad Institute Genome Sequencing Center for Infectious Disease"/>
            <person name="Wu L."/>
            <person name="Ma J."/>
        </authorList>
    </citation>
    <scope>NUCLEOTIDE SEQUENCE [LARGE SCALE GENOMIC DNA]</scope>
    <source>
        <strain evidence="2">CGMCC 1.3240</strain>
    </source>
</reference>
<dbReference type="EMBL" id="JBHSOW010000125">
    <property type="protein sequence ID" value="MFC5653398.1"/>
    <property type="molecule type" value="Genomic_DNA"/>
</dbReference>
<evidence type="ECO:0000313" key="1">
    <source>
        <dbReference type="EMBL" id="MFC5653398.1"/>
    </source>
</evidence>
<name>A0ABW0W5A1_9BACL</name>
<evidence type="ECO:0008006" key="3">
    <source>
        <dbReference type="Google" id="ProtNLM"/>
    </source>
</evidence>
<proteinExistence type="predicted"/>
<keyword evidence="2" id="KW-1185">Reference proteome</keyword>
<accession>A0ABW0W5A1</accession>
<dbReference type="RefSeq" id="WP_379192053.1">
    <property type="nucleotide sequence ID" value="NZ_JBHSOW010000125.1"/>
</dbReference>
<dbReference type="SUPFAM" id="SSF55961">
    <property type="entry name" value="Bet v1-like"/>
    <property type="match status" value="1"/>
</dbReference>
<organism evidence="1 2">
    <name type="scientific">Paenibacillus solisilvae</name>
    <dbReference type="NCBI Taxonomy" id="2486751"/>
    <lineage>
        <taxon>Bacteria</taxon>
        <taxon>Bacillati</taxon>
        <taxon>Bacillota</taxon>
        <taxon>Bacilli</taxon>
        <taxon>Bacillales</taxon>
        <taxon>Paenibacillaceae</taxon>
        <taxon>Paenibacillus</taxon>
    </lineage>
</organism>
<evidence type="ECO:0000313" key="2">
    <source>
        <dbReference type="Proteomes" id="UP001596047"/>
    </source>
</evidence>